<comment type="caution">
    <text evidence="5">The sequence shown here is derived from an EMBL/GenBank/DDBJ whole genome shotgun (WGS) entry which is preliminary data.</text>
</comment>
<evidence type="ECO:0000259" key="3">
    <source>
        <dbReference type="Pfam" id="PF26078"/>
    </source>
</evidence>
<dbReference type="InterPro" id="IPR058530">
    <property type="entry name" value="Baseplate_J-like_C"/>
</dbReference>
<dbReference type="Pfam" id="PF26078">
    <property type="entry name" value="Baseplate_J_M"/>
    <property type="match status" value="1"/>
</dbReference>
<dbReference type="InterPro" id="IPR006949">
    <property type="entry name" value="Barrel_Baseplate_J-like"/>
</dbReference>
<dbReference type="PANTHER" id="PTHR37829">
    <property type="entry name" value="PHAGE-LIKE ELEMENT PBSX PROTEIN XKDT"/>
    <property type="match status" value="1"/>
</dbReference>
<feature type="domain" description="Baseplate J-like central" evidence="3">
    <location>
        <begin position="192"/>
        <end position="259"/>
    </location>
</feature>
<protein>
    <submittedName>
        <fullName evidence="5">Uncharacterized phage protein gp47/JayE</fullName>
    </submittedName>
</protein>
<organism evidence="5 6">
    <name type="scientific">Desulfovibrio desulfuricans</name>
    <dbReference type="NCBI Taxonomy" id="876"/>
    <lineage>
        <taxon>Bacteria</taxon>
        <taxon>Pseudomonadati</taxon>
        <taxon>Thermodesulfobacteriota</taxon>
        <taxon>Desulfovibrionia</taxon>
        <taxon>Desulfovibrionales</taxon>
        <taxon>Desulfovibrionaceae</taxon>
        <taxon>Desulfovibrio</taxon>
    </lineage>
</organism>
<dbReference type="InterPro" id="IPR058531">
    <property type="entry name" value="Baseplate_J_M"/>
</dbReference>
<dbReference type="InterPro" id="IPR052399">
    <property type="entry name" value="Phage_Baseplate_Assmbl_Protein"/>
</dbReference>
<evidence type="ECO:0000259" key="4">
    <source>
        <dbReference type="Pfam" id="PF26079"/>
    </source>
</evidence>
<accession>A0AA94HVF4</accession>
<reference evidence="6" key="1">
    <citation type="submission" date="2016-11" db="EMBL/GenBank/DDBJ databases">
        <authorList>
            <person name="Jaros S."/>
            <person name="Januszkiewicz K."/>
            <person name="Wedrychowicz H."/>
        </authorList>
    </citation>
    <scope>NUCLEOTIDE SEQUENCE [LARGE SCALE GENOMIC DNA]</scope>
    <source>
        <strain evidence="6">DSM 7057</strain>
    </source>
</reference>
<evidence type="ECO:0000313" key="6">
    <source>
        <dbReference type="Proteomes" id="UP000182680"/>
    </source>
</evidence>
<dbReference type="PANTHER" id="PTHR37829:SF3">
    <property type="entry name" value="PROTEIN JAYE-RELATED"/>
    <property type="match status" value="1"/>
</dbReference>
<dbReference type="RefSeq" id="WP_072312615.1">
    <property type="nucleotide sequence ID" value="NZ_FPIW01000113.1"/>
</dbReference>
<dbReference type="AlphaFoldDB" id="A0AA94HVF4"/>
<name>A0AA94HVF4_DESDE</name>
<feature type="domain" description="Baseplate protein J-like barrel" evidence="2">
    <location>
        <begin position="89"/>
        <end position="162"/>
    </location>
</feature>
<dbReference type="Pfam" id="PF04865">
    <property type="entry name" value="Baseplate_J"/>
    <property type="match status" value="1"/>
</dbReference>
<comment type="similarity">
    <text evidence="1">Belongs to the Mu gp47/PBSX XkdT family.</text>
</comment>
<proteinExistence type="inferred from homology"/>
<gene>
    <name evidence="5" type="ORF">SAMN02910291_02908</name>
</gene>
<evidence type="ECO:0000256" key="1">
    <source>
        <dbReference type="ARBA" id="ARBA00038087"/>
    </source>
</evidence>
<evidence type="ECO:0000313" key="5">
    <source>
        <dbReference type="EMBL" id="SFW75150.1"/>
    </source>
</evidence>
<evidence type="ECO:0000259" key="2">
    <source>
        <dbReference type="Pfam" id="PF04865"/>
    </source>
</evidence>
<dbReference type="EMBL" id="FPIW01000113">
    <property type="protein sequence ID" value="SFW75150.1"/>
    <property type="molecule type" value="Genomic_DNA"/>
</dbReference>
<dbReference type="Pfam" id="PF26079">
    <property type="entry name" value="Baseplate_J_C"/>
    <property type="match status" value="1"/>
</dbReference>
<dbReference type="Proteomes" id="UP000182680">
    <property type="component" value="Unassembled WGS sequence"/>
</dbReference>
<sequence length="352" mass="36732">MPYTIPSFDSIRTRMLRDMRNLDPAAHTDADSDNYIRATGTASAAEGLYDHQAWIVRQIIPDTADPEYLEQHCALRGITRRAATKATGTITVTGRPGSIVPAYTQAKDADGTVYQTTAAVTLTGTGEAVTASAPCEAAQAGALPDVVGMQVTLLSAPSGVQAKGLLDLAGGTDAESNASMLTTLLDYMRNPPAGGTAADYRRWARSVPGVADATVYPLRQGPGTVDIVIVGEDGIPGEDVVTACQAKIDAERPCTAKAATVYAPVPKPVDMTVALRVSNGATLVTLKPAVTTVLQVEFARLAPGESLVLSRLLAAVSSLDGVADVVIREPGANVVPSALEWCRLGYLMLEAL</sequence>
<feature type="domain" description="Baseplate J-like C-terminal" evidence="4">
    <location>
        <begin position="269"/>
        <end position="345"/>
    </location>
</feature>